<feature type="domain" description="HotDog ACOT-type" evidence="5">
    <location>
        <begin position="1"/>
        <end position="107"/>
    </location>
</feature>
<dbReference type="EC" id="3.1.2.20" evidence="6"/>
<dbReference type="InterPro" id="IPR033120">
    <property type="entry name" value="HOTDOG_ACOT"/>
</dbReference>
<dbReference type="Gene3D" id="3.10.129.10">
    <property type="entry name" value="Hotdog Thioesterase"/>
    <property type="match status" value="1"/>
</dbReference>
<accession>A0ABZ0QR46</accession>
<name>A0ABZ0QR46_9FIRM</name>
<dbReference type="PANTHER" id="PTHR11049">
    <property type="entry name" value="ACYL COENZYME A THIOESTER HYDROLASE"/>
    <property type="match status" value="1"/>
</dbReference>
<dbReference type="EMBL" id="CP132508">
    <property type="protein sequence ID" value="WPD19508.1"/>
    <property type="molecule type" value="Genomic_DNA"/>
</dbReference>
<dbReference type="PROSITE" id="PS51770">
    <property type="entry name" value="HOTDOG_ACOT"/>
    <property type="match status" value="1"/>
</dbReference>
<dbReference type="InterPro" id="IPR029069">
    <property type="entry name" value="HotDog_dom_sf"/>
</dbReference>
<dbReference type="InterPro" id="IPR006683">
    <property type="entry name" value="Thioestr_dom"/>
</dbReference>
<feature type="compositionally biased region" description="Gly residues" evidence="4">
    <location>
        <begin position="171"/>
        <end position="183"/>
    </location>
</feature>
<evidence type="ECO:0000313" key="7">
    <source>
        <dbReference type="Proteomes" id="UP001304683"/>
    </source>
</evidence>
<dbReference type="SUPFAM" id="SSF54637">
    <property type="entry name" value="Thioesterase/thiol ester dehydrase-isomerase"/>
    <property type="match status" value="1"/>
</dbReference>
<dbReference type="RefSeq" id="WP_318751022.1">
    <property type="nucleotide sequence ID" value="NZ_CP132508.1"/>
</dbReference>
<dbReference type="CDD" id="cd03442">
    <property type="entry name" value="BFIT_BACH"/>
    <property type="match status" value="1"/>
</dbReference>
<dbReference type="InterPro" id="IPR040170">
    <property type="entry name" value="Cytosol_ACT"/>
</dbReference>
<keyword evidence="7" id="KW-1185">Reference proteome</keyword>
<evidence type="ECO:0000313" key="6">
    <source>
        <dbReference type="EMBL" id="WPD19508.1"/>
    </source>
</evidence>
<comment type="similarity">
    <text evidence="1">Belongs to the acyl coenzyme A hydrolase family.</text>
</comment>
<evidence type="ECO:0000256" key="4">
    <source>
        <dbReference type="SAM" id="MobiDB-lite"/>
    </source>
</evidence>
<feature type="region of interest" description="Disordered" evidence="4">
    <location>
        <begin position="112"/>
        <end position="183"/>
    </location>
</feature>
<keyword evidence="2 3" id="KW-0378">Hydrolase</keyword>
<reference evidence="6 7" key="1">
    <citation type="submission" date="2023-08" db="EMBL/GenBank/DDBJ databases">
        <title>Genome sequence of Thermaerobacter compostii strain Ins1, a spore-forming filamentous bacterium isolated from a deep geothermal reservoir.</title>
        <authorList>
            <person name="Bregnard D."/>
            <person name="Gonzalez D."/>
            <person name="Junier P."/>
        </authorList>
    </citation>
    <scope>NUCLEOTIDE SEQUENCE [LARGE SCALE GENOMIC DNA]</scope>
    <source>
        <strain evidence="6 7">Ins1</strain>
    </source>
</reference>
<organism evidence="6 7">
    <name type="scientific">Thermaerobacter composti</name>
    <dbReference type="NCBI Taxonomy" id="554949"/>
    <lineage>
        <taxon>Bacteria</taxon>
        <taxon>Bacillati</taxon>
        <taxon>Bacillota</taxon>
        <taxon>Clostridia</taxon>
        <taxon>Eubacteriales</taxon>
        <taxon>Clostridiales Family XVII. Incertae Sedis</taxon>
        <taxon>Thermaerobacter</taxon>
    </lineage>
</organism>
<feature type="compositionally biased region" description="Basic and acidic residues" evidence="4">
    <location>
        <begin position="121"/>
        <end position="130"/>
    </location>
</feature>
<gene>
    <name evidence="6" type="ORF">Q5761_02225</name>
</gene>
<protein>
    <submittedName>
        <fullName evidence="6">Acyl-CoA thioesterase</fullName>
        <ecNumber evidence="6">3.1.2.20</ecNumber>
    </submittedName>
</protein>
<evidence type="ECO:0000256" key="2">
    <source>
        <dbReference type="ARBA" id="ARBA00022801"/>
    </source>
</evidence>
<dbReference type="Proteomes" id="UP001304683">
    <property type="component" value="Chromosome"/>
</dbReference>
<dbReference type="Pfam" id="PF03061">
    <property type="entry name" value="4HBT"/>
    <property type="match status" value="1"/>
</dbReference>
<sequence length="183" mass="19628">MTELVLPNDANPLGNILGGKVMHLMDIAGALAAARHSRRVCVTASVDSIDFLHPIRVGEAIQVVAQVTDAGRTSMEVQVDVYSENLRTGQRRHTATAFFTFVALDERGQPTPVPAVIAETPEERRRQAEARRRRQARLARVGRLVEEQAEPAQGPGRTADVPARRPASGPVGDGEAAGGGDRP</sequence>
<dbReference type="PANTHER" id="PTHR11049:SF24">
    <property type="entry name" value="CYTOSOLIC ACYL COENZYME A THIOESTER HYDROLASE"/>
    <property type="match status" value="1"/>
</dbReference>
<evidence type="ECO:0000259" key="5">
    <source>
        <dbReference type="PROSITE" id="PS51770"/>
    </source>
</evidence>
<proteinExistence type="inferred from homology"/>
<evidence type="ECO:0000256" key="3">
    <source>
        <dbReference type="PROSITE-ProRule" id="PRU01106"/>
    </source>
</evidence>
<evidence type="ECO:0000256" key="1">
    <source>
        <dbReference type="ARBA" id="ARBA00010458"/>
    </source>
</evidence>
<dbReference type="GO" id="GO:0047617">
    <property type="term" value="F:fatty acyl-CoA hydrolase activity"/>
    <property type="evidence" value="ECO:0007669"/>
    <property type="project" value="UniProtKB-EC"/>
</dbReference>